<gene>
    <name evidence="2" type="ORF">CDD81_6017</name>
</gene>
<organism evidence="2 3">
    <name type="scientific">Ophiocordyceps australis</name>
    <dbReference type="NCBI Taxonomy" id="1399860"/>
    <lineage>
        <taxon>Eukaryota</taxon>
        <taxon>Fungi</taxon>
        <taxon>Dikarya</taxon>
        <taxon>Ascomycota</taxon>
        <taxon>Pezizomycotina</taxon>
        <taxon>Sordariomycetes</taxon>
        <taxon>Hypocreomycetidae</taxon>
        <taxon>Hypocreales</taxon>
        <taxon>Ophiocordycipitaceae</taxon>
        <taxon>Ophiocordyceps</taxon>
    </lineage>
</organism>
<dbReference type="Proteomes" id="UP000226192">
    <property type="component" value="Unassembled WGS sequence"/>
</dbReference>
<feature type="compositionally biased region" description="Basic and acidic residues" evidence="1">
    <location>
        <begin position="1"/>
        <end position="30"/>
    </location>
</feature>
<accession>A0A2C5Y6T6</accession>
<dbReference type="STRING" id="1399860.A0A2C5Y6T6"/>
<dbReference type="AlphaFoldDB" id="A0A2C5Y6T6"/>
<feature type="compositionally biased region" description="Basic and acidic residues" evidence="1">
    <location>
        <begin position="76"/>
        <end position="91"/>
    </location>
</feature>
<dbReference type="EMBL" id="NJET01000050">
    <property type="protein sequence ID" value="PHH63416.1"/>
    <property type="molecule type" value="Genomic_DNA"/>
</dbReference>
<keyword evidence="3" id="KW-1185">Reference proteome</keyword>
<evidence type="ECO:0000313" key="3">
    <source>
        <dbReference type="Proteomes" id="UP000226192"/>
    </source>
</evidence>
<comment type="caution">
    <text evidence="2">The sequence shown here is derived from an EMBL/GenBank/DDBJ whole genome shotgun (WGS) entry which is preliminary data.</text>
</comment>
<proteinExistence type="predicted"/>
<feature type="compositionally biased region" description="Polar residues" evidence="1">
    <location>
        <begin position="52"/>
        <end position="69"/>
    </location>
</feature>
<feature type="region of interest" description="Disordered" evidence="1">
    <location>
        <begin position="1"/>
        <end position="102"/>
    </location>
</feature>
<evidence type="ECO:0000313" key="2">
    <source>
        <dbReference type="EMBL" id="PHH63416.1"/>
    </source>
</evidence>
<name>A0A2C5Y6T6_9HYPO</name>
<protein>
    <submittedName>
        <fullName evidence="2">Uncharacterized protein</fullName>
    </submittedName>
</protein>
<evidence type="ECO:0000256" key="1">
    <source>
        <dbReference type="SAM" id="MobiDB-lite"/>
    </source>
</evidence>
<dbReference type="OrthoDB" id="3436397at2759"/>
<reference evidence="2 3" key="1">
    <citation type="submission" date="2017-06" db="EMBL/GenBank/DDBJ databases">
        <title>Ant-infecting Ophiocordyceps genomes reveal a high diversity of potential behavioral manipulation genes and a possible major role for enterotoxins.</title>
        <authorList>
            <person name="De Bekker C."/>
            <person name="Evans H.C."/>
            <person name="Brachmann A."/>
            <person name="Hughes D.P."/>
        </authorList>
    </citation>
    <scope>NUCLEOTIDE SEQUENCE [LARGE SCALE GENOMIC DNA]</scope>
    <source>
        <strain evidence="2 3">Map64</strain>
    </source>
</reference>
<sequence length="102" mass="11464">MASQHDKSQQQSDSFKHQLDRAAVESRENQAQKPNPVVEKITEYIPAASKVLGTSDQQESERPLSQSNVPGPPNRPTHDANIEEFVRDQHRSKIQAPDAKHD</sequence>